<evidence type="ECO:0000259" key="2">
    <source>
        <dbReference type="Pfam" id="PF07510"/>
    </source>
</evidence>
<dbReference type="Proteomes" id="UP000184388">
    <property type="component" value="Unassembled WGS sequence"/>
</dbReference>
<proteinExistence type="predicted"/>
<accession>A0A9X8QUM9</accession>
<dbReference type="AlphaFoldDB" id="A0A9X8QUM9"/>
<protein>
    <recommendedName>
        <fullName evidence="2">GmrSD restriction endonucleases C-terminal domain-containing protein</fullName>
    </recommendedName>
</protein>
<evidence type="ECO:0000313" key="4">
    <source>
        <dbReference type="Proteomes" id="UP000184388"/>
    </source>
</evidence>
<comment type="caution">
    <text evidence="3">The sequence shown here is derived from an EMBL/GenBank/DDBJ whole genome shotgun (WGS) entry which is preliminary data.</text>
</comment>
<name>A0A9X8QUM9_9ACTN</name>
<dbReference type="Pfam" id="PF07510">
    <property type="entry name" value="GmrSD_C"/>
    <property type="match status" value="1"/>
</dbReference>
<dbReference type="RefSeq" id="WP_102925058.1">
    <property type="nucleotide sequence ID" value="NZ_FRBK01000009.1"/>
</dbReference>
<reference evidence="4" key="1">
    <citation type="submission" date="2016-11" db="EMBL/GenBank/DDBJ databases">
        <authorList>
            <person name="Jaros S."/>
            <person name="Januszkiewicz K."/>
            <person name="Wedrychowicz H."/>
        </authorList>
    </citation>
    <scope>NUCLEOTIDE SEQUENCE [LARGE SCALE GENOMIC DNA]</scope>
    <source>
        <strain evidence="4">CGMCC 4.3555</strain>
    </source>
</reference>
<dbReference type="InterPro" id="IPR011089">
    <property type="entry name" value="GmrSD_C"/>
</dbReference>
<dbReference type="EMBL" id="FRBK01000009">
    <property type="protein sequence ID" value="SHM24556.1"/>
    <property type="molecule type" value="Genomic_DNA"/>
</dbReference>
<feature type="region of interest" description="Disordered" evidence="1">
    <location>
        <begin position="1"/>
        <end position="55"/>
    </location>
</feature>
<gene>
    <name evidence="3" type="ORF">SAMN05216268_109236</name>
</gene>
<feature type="domain" description="GmrSD restriction endonucleases C-terminal" evidence="2">
    <location>
        <begin position="20"/>
        <end position="75"/>
    </location>
</feature>
<evidence type="ECO:0000313" key="3">
    <source>
        <dbReference type="EMBL" id="SHM24556.1"/>
    </source>
</evidence>
<organism evidence="3 4">
    <name type="scientific">Streptomyces yunnanensis</name>
    <dbReference type="NCBI Taxonomy" id="156453"/>
    <lineage>
        <taxon>Bacteria</taxon>
        <taxon>Bacillati</taxon>
        <taxon>Actinomycetota</taxon>
        <taxon>Actinomycetes</taxon>
        <taxon>Kitasatosporales</taxon>
        <taxon>Streptomycetaceae</taxon>
        <taxon>Streptomyces</taxon>
    </lineage>
</organism>
<sequence length="85" mass="9171">MKARWFPPGLHSSRSRSRSQAEHSPQAQREALANDPLNLVAADGPANMGKGDKDAASWLPANKTFDCTYVARQIAGDMPCTEASD</sequence>
<evidence type="ECO:0000256" key="1">
    <source>
        <dbReference type="SAM" id="MobiDB-lite"/>
    </source>
</evidence>